<feature type="transmembrane region" description="Helical" evidence="1">
    <location>
        <begin position="181"/>
        <end position="199"/>
    </location>
</feature>
<keyword evidence="1" id="KW-0472">Membrane</keyword>
<feature type="transmembrane region" description="Helical" evidence="1">
    <location>
        <begin position="83"/>
        <end position="101"/>
    </location>
</feature>
<name>A0A3D9SRE5_9ACTN</name>
<dbReference type="SUPFAM" id="SSF48317">
    <property type="entry name" value="Acid phosphatase/Vanadium-dependent haloperoxidase"/>
    <property type="match status" value="1"/>
</dbReference>
<dbReference type="AlphaFoldDB" id="A0A3D9SRE5"/>
<dbReference type="GO" id="GO:0016020">
    <property type="term" value="C:membrane"/>
    <property type="evidence" value="ECO:0007669"/>
    <property type="project" value="UniProtKB-SubCell"/>
</dbReference>
<dbReference type="Pfam" id="PF14378">
    <property type="entry name" value="PAP2_3"/>
    <property type="match status" value="1"/>
</dbReference>
<feature type="domain" description="Inositolphosphotransferase Aur1/Ipt1" evidence="2">
    <location>
        <begin position="107"/>
        <end position="193"/>
    </location>
</feature>
<evidence type="ECO:0000256" key="1">
    <source>
        <dbReference type="SAM" id="Phobius"/>
    </source>
</evidence>
<dbReference type="InterPro" id="IPR036938">
    <property type="entry name" value="PAP2/HPO_sf"/>
</dbReference>
<keyword evidence="1" id="KW-0812">Transmembrane</keyword>
<dbReference type="Gene3D" id="1.20.144.10">
    <property type="entry name" value="Phosphatidic acid phosphatase type 2/haloperoxidase"/>
    <property type="match status" value="1"/>
</dbReference>
<feature type="transmembrane region" description="Helical" evidence="1">
    <location>
        <begin position="55"/>
        <end position="76"/>
    </location>
</feature>
<proteinExistence type="predicted"/>
<evidence type="ECO:0000259" key="2">
    <source>
        <dbReference type="Pfam" id="PF14378"/>
    </source>
</evidence>
<organism evidence="3 4">
    <name type="scientific">Thermomonospora umbrina</name>
    <dbReference type="NCBI Taxonomy" id="111806"/>
    <lineage>
        <taxon>Bacteria</taxon>
        <taxon>Bacillati</taxon>
        <taxon>Actinomycetota</taxon>
        <taxon>Actinomycetes</taxon>
        <taxon>Streptosporangiales</taxon>
        <taxon>Thermomonosporaceae</taxon>
        <taxon>Thermomonospora</taxon>
    </lineage>
</organism>
<comment type="caution">
    <text evidence="3">The sequence shown here is derived from an EMBL/GenBank/DDBJ whole genome shotgun (WGS) entry which is preliminary data.</text>
</comment>
<dbReference type="RefSeq" id="WP_116023686.1">
    <property type="nucleotide sequence ID" value="NZ_QTTT01000001.1"/>
</dbReference>
<feature type="transmembrane region" description="Helical" evidence="1">
    <location>
        <begin position="128"/>
        <end position="148"/>
    </location>
</feature>
<keyword evidence="1" id="KW-1133">Transmembrane helix</keyword>
<evidence type="ECO:0000313" key="3">
    <source>
        <dbReference type="EMBL" id="REE98197.1"/>
    </source>
</evidence>
<feature type="transmembrane region" description="Helical" evidence="1">
    <location>
        <begin position="12"/>
        <end position="31"/>
    </location>
</feature>
<dbReference type="EMBL" id="QTTT01000001">
    <property type="protein sequence ID" value="REE98197.1"/>
    <property type="molecule type" value="Genomic_DNA"/>
</dbReference>
<protein>
    <submittedName>
        <fullName evidence="3">PAP2 superfamily protein</fullName>
    </submittedName>
</protein>
<sequence length="212" mass="23191">MTARPGDRRDLVVALALLAVLAGLFTLYGPLNEGPARWSPKTPLDERIPLVEELVIPYVSALALGPLTLLLFLFTAVRLAQSALLAGVLLLVVAYLFYVFAQTHVARPEVTGDDVFAATLRMVYGNDDAYNCFPSLHTGFALIIAVHWLRYHRRLGVYVAAWCALIMASTLFVHQHYIADMLAGLTVASLACLVSARIVRPQGDDSASTLRR</sequence>
<dbReference type="InterPro" id="IPR026841">
    <property type="entry name" value="Aur1/Ipt1"/>
</dbReference>
<feature type="transmembrane region" description="Helical" evidence="1">
    <location>
        <begin position="155"/>
        <end position="175"/>
    </location>
</feature>
<accession>A0A3D9SRE5</accession>
<dbReference type="Proteomes" id="UP000256661">
    <property type="component" value="Unassembled WGS sequence"/>
</dbReference>
<evidence type="ECO:0000313" key="4">
    <source>
        <dbReference type="Proteomes" id="UP000256661"/>
    </source>
</evidence>
<gene>
    <name evidence="3" type="ORF">DFJ69_3681</name>
</gene>
<keyword evidence="4" id="KW-1185">Reference proteome</keyword>
<dbReference type="OrthoDB" id="256494at2"/>
<reference evidence="3 4" key="1">
    <citation type="submission" date="2018-08" db="EMBL/GenBank/DDBJ databases">
        <title>Sequencing the genomes of 1000 actinobacteria strains.</title>
        <authorList>
            <person name="Klenk H.-P."/>
        </authorList>
    </citation>
    <scope>NUCLEOTIDE SEQUENCE [LARGE SCALE GENOMIC DNA]</scope>
    <source>
        <strain evidence="3 4">DSM 43927</strain>
    </source>
</reference>